<accession>A0A6G1FZU2</accession>
<protein>
    <submittedName>
        <fullName evidence="3 5">Uncharacterized protein</fullName>
    </submittedName>
</protein>
<keyword evidence="1" id="KW-0472">Membrane</keyword>
<keyword evidence="1" id="KW-0812">Transmembrane</keyword>
<feature type="signal peptide" evidence="2">
    <location>
        <begin position="1"/>
        <end position="19"/>
    </location>
</feature>
<evidence type="ECO:0000256" key="1">
    <source>
        <dbReference type="SAM" id="Phobius"/>
    </source>
</evidence>
<feature type="chain" id="PRO_5044631725" evidence="2">
    <location>
        <begin position="20"/>
        <end position="113"/>
    </location>
</feature>
<dbReference type="RefSeq" id="XP_033533008.1">
    <property type="nucleotide sequence ID" value="XM_033683195.1"/>
</dbReference>
<evidence type="ECO:0000313" key="5">
    <source>
        <dbReference type="RefSeq" id="XP_033533008.1"/>
    </source>
</evidence>
<reference evidence="3 5" key="1">
    <citation type="submission" date="2020-01" db="EMBL/GenBank/DDBJ databases">
        <authorList>
            <consortium name="DOE Joint Genome Institute"/>
            <person name="Haridas S."/>
            <person name="Albert R."/>
            <person name="Binder M."/>
            <person name="Bloem J."/>
            <person name="Labutti K."/>
            <person name="Salamov A."/>
            <person name="Andreopoulos B."/>
            <person name="Baker S.E."/>
            <person name="Barry K."/>
            <person name="Bills G."/>
            <person name="Bluhm B.H."/>
            <person name="Cannon C."/>
            <person name="Castanera R."/>
            <person name="Culley D.E."/>
            <person name="Daum C."/>
            <person name="Ezra D."/>
            <person name="Gonzalez J.B."/>
            <person name="Henrissat B."/>
            <person name="Kuo A."/>
            <person name="Liang C."/>
            <person name="Lipzen A."/>
            <person name="Lutzoni F."/>
            <person name="Magnuson J."/>
            <person name="Mondo S."/>
            <person name="Nolan M."/>
            <person name="Ohm R."/>
            <person name="Pangilinan J."/>
            <person name="Park H.-J."/>
            <person name="Ramirez L."/>
            <person name="Alfaro M."/>
            <person name="Sun H."/>
            <person name="Tritt A."/>
            <person name="Yoshinaga Y."/>
            <person name="Zwiers L.-H."/>
            <person name="Turgeon B.G."/>
            <person name="Goodwin S.B."/>
            <person name="Spatafora J.W."/>
            <person name="Crous P.W."/>
            <person name="Grigoriev I.V."/>
        </authorList>
    </citation>
    <scope>NUCLEOTIDE SEQUENCE</scope>
    <source>
        <strain evidence="3 5">CBS 781.70</strain>
    </source>
</reference>
<reference evidence="5" key="2">
    <citation type="submission" date="2020-04" db="EMBL/GenBank/DDBJ databases">
        <authorList>
            <consortium name="NCBI Genome Project"/>
        </authorList>
    </citation>
    <scope>NUCLEOTIDE SEQUENCE</scope>
    <source>
        <strain evidence="5">CBS 781.70</strain>
    </source>
</reference>
<keyword evidence="4" id="KW-1185">Reference proteome</keyword>
<reference evidence="5" key="3">
    <citation type="submission" date="2025-04" db="UniProtKB">
        <authorList>
            <consortium name="RefSeq"/>
        </authorList>
    </citation>
    <scope>IDENTIFICATION</scope>
    <source>
        <strain evidence="5">CBS 781.70</strain>
    </source>
</reference>
<keyword evidence="1" id="KW-1133">Transmembrane helix</keyword>
<name>A0A6G1FZU2_9PEZI</name>
<sequence length="113" mass="12780">MAMNIAWLLLLAGSDCVLLQYGEDLFHCAPIRALYKDSWIVSFICLMGGSIQACFRNWIVQRPSGSSLWIPITTPRSSGRGWLGRWVLCPVVVFQVVVLFLICLFWLISLPSF</sequence>
<dbReference type="AlphaFoldDB" id="A0A6G1FZU2"/>
<organism evidence="3">
    <name type="scientific">Eremomyces bilateralis CBS 781.70</name>
    <dbReference type="NCBI Taxonomy" id="1392243"/>
    <lineage>
        <taxon>Eukaryota</taxon>
        <taxon>Fungi</taxon>
        <taxon>Dikarya</taxon>
        <taxon>Ascomycota</taxon>
        <taxon>Pezizomycotina</taxon>
        <taxon>Dothideomycetes</taxon>
        <taxon>Dothideomycetes incertae sedis</taxon>
        <taxon>Eremomycetales</taxon>
        <taxon>Eremomycetaceae</taxon>
        <taxon>Eremomyces</taxon>
    </lineage>
</organism>
<dbReference type="GeneID" id="54423765"/>
<proteinExistence type="predicted"/>
<evidence type="ECO:0000313" key="4">
    <source>
        <dbReference type="Proteomes" id="UP000504638"/>
    </source>
</evidence>
<evidence type="ECO:0000313" key="3">
    <source>
        <dbReference type="EMBL" id="KAF1811377.1"/>
    </source>
</evidence>
<feature type="transmembrane region" description="Helical" evidence="1">
    <location>
        <begin position="86"/>
        <end position="108"/>
    </location>
</feature>
<dbReference type="EMBL" id="ML975162">
    <property type="protein sequence ID" value="KAF1811377.1"/>
    <property type="molecule type" value="Genomic_DNA"/>
</dbReference>
<dbReference type="Proteomes" id="UP000504638">
    <property type="component" value="Unplaced"/>
</dbReference>
<evidence type="ECO:0000256" key="2">
    <source>
        <dbReference type="SAM" id="SignalP"/>
    </source>
</evidence>
<gene>
    <name evidence="3 5" type="ORF">P152DRAFT_71312</name>
</gene>
<feature type="transmembrane region" description="Helical" evidence="1">
    <location>
        <begin position="40"/>
        <end position="59"/>
    </location>
</feature>
<keyword evidence="2" id="KW-0732">Signal</keyword>